<comment type="caution">
    <text evidence="1">The sequence shown here is derived from an EMBL/GenBank/DDBJ whole genome shotgun (WGS) entry which is preliminary data.</text>
</comment>
<reference evidence="1 2" key="1">
    <citation type="submission" date="2019-02" db="EMBL/GenBank/DDBJ databases">
        <title>Genome sequencing of the rare red list fungi Dentipellis fragilis.</title>
        <authorList>
            <person name="Buettner E."/>
            <person name="Kellner H."/>
        </authorList>
    </citation>
    <scope>NUCLEOTIDE SEQUENCE [LARGE SCALE GENOMIC DNA]</scope>
    <source>
        <strain evidence="1 2">DSM 105465</strain>
    </source>
</reference>
<evidence type="ECO:0000313" key="1">
    <source>
        <dbReference type="EMBL" id="TFY70353.1"/>
    </source>
</evidence>
<dbReference type="EMBL" id="SEOQ01000107">
    <property type="protein sequence ID" value="TFY70353.1"/>
    <property type="molecule type" value="Genomic_DNA"/>
</dbReference>
<proteinExistence type="predicted"/>
<organism evidence="1 2">
    <name type="scientific">Dentipellis fragilis</name>
    <dbReference type="NCBI Taxonomy" id="205917"/>
    <lineage>
        <taxon>Eukaryota</taxon>
        <taxon>Fungi</taxon>
        <taxon>Dikarya</taxon>
        <taxon>Basidiomycota</taxon>
        <taxon>Agaricomycotina</taxon>
        <taxon>Agaricomycetes</taxon>
        <taxon>Russulales</taxon>
        <taxon>Hericiaceae</taxon>
        <taxon>Dentipellis</taxon>
    </lineage>
</organism>
<keyword evidence="2" id="KW-1185">Reference proteome</keyword>
<sequence>MGAYINYLFRTPKASGCSEHAYRCIQPVPGCWKDHISDFNISVHFDDGSQRYFSELRIVLTVVDRDNNAALPDGQNSPPLEDVSNTTTHSYLLPENSARSPYAVVYEIIKERDNLPMLLGIYLRSAQLLDNNAYRIVYEHTQLCTSARLSVSVMLSLKTNRSLWTLERANAFPNPEMGIITYGIRIVPPTSSRQLFKQPPPEILRLIFTSSLYSMGKKDDRWQESLLSFGLVCRAWVHALDLLYRDVFRGGWPSPNINRFAAALRHNPARAGAIRCFSTHYFIAMLRSDETDKQVSRSLIDILSKATLVQELDVDGVVFDHKDMYMQALCGCTEVRNFGIAQTNGYPDRGSPAYVPAVSDVIQCMTHWPHLRVLSMLEFVAGHLDSGYSVSDKLNSVLWPRLEQLILLRGEISGHHLLRVTPPSLSSLKEAHLGGLTGLNNASLKEWLLAVAPTLEELTIGRCIIQRENDHEGFAIDEVIDKMDKLHILTLDADSCSQLVFTRKAKRSTSGITHKFTLLRLLPESFTEDFLAVLRCTGWEDINLWIVSTEELELIERAKKVAEEQGIHLRPRYVRYIESVVKYGNVAPRDLVFCDFFIAIPAISSTGKRTGACGDPQNFGCSVHAYRSIESIPADQRRYSDFNISAHFDGGSERYFSGFRIVLVYKKSDEGLVDLTVVDRDDGAASSNGRISLEDVSSTGSKSHSYLENSDRSPYVVVYEVMNTFGNSYMVLDIHLRSAQLLDDNAYHIAYERNHLHMSACPSTSVILSLKTNRSL</sequence>
<dbReference type="OrthoDB" id="3027638at2759"/>
<name>A0A4Y9Z941_9AGAM</name>
<evidence type="ECO:0000313" key="2">
    <source>
        <dbReference type="Proteomes" id="UP000298327"/>
    </source>
</evidence>
<dbReference type="AlphaFoldDB" id="A0A4Y9Z941"/>
<protein>
    <submittedName>
        <fullName evidence="1">Uncharacterized protein</fullName>
    </submittedName>
</protein>
<accession>A0A4Y9Z941</accession>
<dbReference type="Proteomes" id="UP000298327">
    <property type="component" value="Unassembled WGS sequence"/>
</dbReference>
<gene>
    <name evidence="1" type="ORF">EVG20_g2665</name>
</gene>